<dbReference type="EMBL" id="LLXH01002936">
    <property type="protein sequence ID" value="PKC54859.1"/>
    <property type="molecule type" value="Genomic_DNA"/>
</dbReference>
<dbReference type="VEuPathDB" id="FungiDB:RhiirA1_505183"/>
<name>A0A2N0QUW3_9GLOM</name>
<dbReference type="AlphaFoldDB" id="A0A2N0QUW3"/>
<dbReference type="InterPro" id="IPR043502">
    <property type="entry name" value="DNA/RNA_pol_sf"/>
</dbReference>
<dbReference type="SUPFAM" id="SSF56672">
    <property type="entry name" value="DNA/RNA polymerases"/>
    <property type="match status" value="1"/>
</dbReference>
<comment type="caution">
    <text evidence="1">The sequence shown here is derived from an EMBL/GenBank/DDBJ whole genome shotgun (WGS) entry which is preliminary data.</text>
</comment>
<protein>
    <recommendedName>
        <fullName evidence="3">DNA-directed DNA polymerase</fullName>
    </recommendedName>
</protein>
<sequence length="124" mass="14444">MALKKYGSTPGFAWDALFFMTGQRLDLITTDQDMYMMVEQRLRGGISMVSKQYAHANNPDMGEDKWIADKPKSTILYLDVNNLYEWAMLQYLPTGNFYWVKGEDELAVIQYQMILLRDISLKLN</sequence>
<reference evidence="1 2" key="2">
    <citation type="submission" date="2017-10" db="EMBL/GenBank/DDBJ databases">
        <title>Genome analyses suggest a sexual origin of heterokaryosis in a supposedly ancient asexual fungus.</title>
        <authorList>
            <person name="Corradi N."/>
            <person name="Sedzielewska K."/>
            <person name="Noel J."/>
            <person name="Charron P."/>
            <person name="Farinelli L."/>
            <person name="Marton T."/>
            <person name="Kruger M."/>
            <person name="Pelin A."/>
            <person name="Brachmann A."/>
            <person name="Corradi N."/>
        </authorList>
    </citation>
    <scope>NUCLEOTIDE SEQUENCE [LARGE SCALE GENOMIC DNA]</scope>
    <source>
        <strain evidence="1 2">A1</strain>
    </source>
</reference>
<dbReference type="PANTHER" id="PTHR31511:SF12">
    <property type="entry name" value="RHO TERMINATION FACTOR N-TERMINAL DOMAIN-CONTAINING PROTEIN"/>
    <property type="match status" value="1"/>
</dbReference>
<evidence type="ECO:0000313" key="1">
    <source>
        <dbReference type="EMBL" id="PKC54859.1"/>
    </source>
</evidence>
<evidence type="ECO:0008006" key="3">
    <source>
        <dbReference type="Google" id="ProtNLM"/>
    </source>
</evidence>
<reference evidence="1 2" key="1">
    <citation type="submission" date="2017-10" db="EMBL/GenBank/DDBJ databases">
        <title>Extensive intraspecific genome diversity in a model arbuscular mycorrhizal fungus.</title>
        <authorList>
            <person name="Chen E.C.H."/>
            <person name="Morin E."/>
            <person name="Baudet D."/>
            <person name="Noel J."/>
            <person name="Ndikumana S."/>
            <person name="Charron P."/>
            <person name="St-Onge C."/>
            <person name="Giorgi J."/>
            <person name="Grigoriev I.V."/>
            <person name="Roux C."/>
            <person name="Martin F.M."/>
            <person name="Corradi N."/>
        </authorList>
    </citation>
    <scope>NUCLEOTIDE SEQUENCE [LARGE SCALE GENOMIC DNA]</scope>
    <source>
        <strain evidence="1 2">A1</strain>
    </source>
</reference>
<gene>
    <name evidence="1" type="ORF">RhiirA1_505183</name>
</gene>
<organism evidence="1 2">
    <name type="scientific">Rhizophagus irregularis</name>
    <dbReference type="NCBI Taxonomy" id="588596"/>
    <lineage>
        <taxon>Eukaryota</taxon>
        <taxon>Fungi</taxon>
        <taxon>Fungi incertae sedis</taxon>
        <taxon>Mucoromycota</taxon>
        <taxon>Glomeromycotina</taxon>
        <taxon>Glomeromycetes</taxon>
        <taxon>Glomerales</taxon>
        <taxon>Glomeraceae</taxon>
        <taxon>Rhizophagus</taxon>
    </lineage>
</organism>
<proteinExistence type="predicted"/>
<dbReference type="Proteomes" id="UP000232688">
    <property type="component" value="Unassembled WGS sequence"/>
</dbReference>
<evidence type="ECO:0000313" key="2">
    <source>
        <dbReference type="Proteomes" id="UP000232688"/>
    </source>
</evidence>
<dbReference type="PANTHER" id="PTHR31511">
    <property type="entry name" value="PROTEIN CBG23764"/>
    <property type="match status" value="1"/>
</dbReference>
<accession>A0A2N0QUW3</accession>